<dbReference type="Proteomes" id="UP000244201">
    <property type="component" value="Chromosome"/>
</dbReference>
<gene>
    <name evidence="1" type="ORF">SLUN_00050</name>
</gene>
<dbReference type="AlphaFoldDB" id="A0A2R4SVK5"/>
<name>A0A2R4SVK5_9ACTN</name>
<evidence type="ECO:0000313" key="1">
    <source>
        <dbReference type="EMBL" id="AVZ70896.1"/>
    </source>
</evidence>
<keyword evidence="2" id="KW-1185">Reference proteome</keyword>
<protein>
    <recommendedName>
        <fullName evidence="3">DUF3560 domain-containing protein</fullName>
    </recommendedName>
</protein>
<dbReference type="KEGG" id="slk:SLUN_00050"/>
<evidence type="ECO:0000313" key="2">
    <source>
        <dbReference type="Proteomes" id="UP000244201"/>
    </source>
</evidence>
<evidence type="ECO:0008006" key="3">
    <source>
        <dbReference type="Google" id="ProtNLM"/>
    </source>
</evidence>
<accession>A0A2R4SVK5</accession>
<reference evidence="1 2" key="1">
    <citation type="submission" date="2018-01" db="EMBL/GenBank/DDBJ databases">
        <title>Complete genome sequence of Streptomyces lunaelactis MM109T, a Ferroverdin A producer isolated from cave moonmilk deposits.</title>
        <authorList>
            <person name="Naome A."/>
            <person name="Martinet L."/>
            <person name="Maciejewska M."/>
            <person name="Anderssen S."/>
            <person name="Adam D."/>
            <person name="Tenconi E."/>
            <person name="Deflandre B."/>
            <person name="Arguelles-Arias A."/>
            <person name="Calusinska M."/>
            <person name="Copieters W."/>
            <person name="Karim L."/>
            <person name="Hanikenne M."/>
            <person name="Baurain D."/>
            <person name="van Wezel G."/>
            <person name="Smargiasso N."/>
            <person name="de Pauw E."/>
            <person name="Delfosse P."/>
            <person name="Rigali S."/>
        </authorList>
    </citation>
    <scope>NUCLEOTIDE SEQUENCE [LARGE SCALE GENOMIC DNA]</scope>
    <source>
        <strain evidence="1 2">MM109</strain>
    </source>
</reference>
<proteinExistence type="predicted"/>
<sequence>MPRGAGHPGPSHSPAPRRVAVAARFALPGFLEATLITITHTHADGTLADGTTMGDGAGDILTANGFRWMRSLEMWGIANSRDQAARRRRIHRAADQLRAAGFGVETSIDDTPRDYETVQRAQHERLEGRRSAIADRSQRLASTSDALLRRSDALVGDIPMGQPSKPGKRGQWLNRSKQNAAAALIRAGELGHEANRQAERVRASVDREESRKSAEVIARRVVRLEAELRTIERSLNGEGMWDGKPASGLHAEELAVQRQVIDIQLAGDRRVLEEASAAGAFGQWTKQNLHPGDLLRIKGDWRKLVRPNPKSVSVDTGYSWVDRYGYEQITSVRCPHQASGDEGKPS</sequence>
<dbReference type="EMBL" id="CP026304">
    <property type="protein sequence ID" value="AVZ70896.1"/>
    <property type="molecule type" value="Genomic_DNA"/>
</dbReference>
<organism evidence="1 2">
    <name type="scientific">Streptomyces lunaelactis</name>
    <dbReference type="NCBI Taxonomy" id="1535768"/>
    <lineage>
        <taxon>Bacteria</taxon>
        <taxon>Bacillati</taxon>
        <taxon>Actinomycetota</taxon>
        <taxon>Actinomycetes</taxon>
        <taxon>Kitasatosporales</taxon>
        <taxon>Streptomycetaceae</taxon>
        <taxon>Streptomyces</taxon>
    </lineage>
</organism>